<evidence type="ECO:0000256" key="2">
    <source>
        <dbReference type="SAM" id="Coils"/>
    </source>
</evidence>
<feature type="region of interest" description="Disordered" evidence="3">
    <location>
        <begin position="35"/>
        <end position="58"/>
    </location>
</feature>
<dbReference type="EMBL" id="JBGMDY010000007">
    <property type="protein sequence ID" value="KAL2327023.1"/>
    <property type="molecule type" value="Genomic_DNA"/>
</dbReference>
<feature type="chain" id="PRO_5044755559" description="Remorin C-terminal domain-containing protein" evidence="4">
    <location>
        <begin position="24"/>
        <end position="340"/>
    </location>
</feature>
<keyword evidence="7" id="KW-1185">Reference proteome</keyword>
<comment type="caution">
    <text evidence="6">The sequence shown here is derived from an EMBL/GenBank/DDBJ whole genome shotgun (WGS) entry which is preliminary data.</text>
</comment>
<evidence type="ECO:0000256" key="4">
    <source>
        <dbReference type="SAM" id="SignalP"/>
    </source>
</evidence>
<evidence type="ECO:0000256" key="1">
    <source>
        <dbReference type="ARBA" id="ARBA00005711"/>
    </source>
</evidence>
<comment type="similarity">
    <text evidence="1">Belongs to the remorin family.</text>
</comment>
<evidence type="ECO:0000313" key="6">
    <source>
        <dbReference type="EMBL" id="KAL2327023.1"/>
    </source>
</evidence>
<dbReference type="Pfam" id="PF03763">
    <property type="entry name" value="Remorin_C"/>
    <property type="match status" value="1"/>
</dbReference>
<feature type="signal peptide" evidence="4">
    <location>
        <begin position="1"/>
        <end position="23"/>
    </location>
</feature>
<evidence type="ECO:0000313" key="7">
    <source>
        <dbReference type="Proteomes" id="UP001603857"/>
    </source>
</evidence>
<feature type="domain" description="Remorin C-terminal" evidence="5">
    <location>
        <begin position="200"/>
        <end position="336"/>
    </location>
</feature>
<reference evidence="6 7" key="1">
    <citation type="submission" date="2024-08" db="EMBL/GenBank/DDBJ databases">
        <title>Insights into the chromosomal genome structure of Flemingia macrophylla.</title>
        <authorList>
            <person name="Ding Y."/>
            <person name="Zhao Y."/>
            <person name="Bi W."/>
            <person name="Wu M."/>
            <person name="Zhao G."/>
            <person name="Gong Y."/>
            <person name="Li W."/>
            <person name="Zhang P."/>
        </authorList>
    </citation>
    <scope>NUCLEOTIDE SEQUENCE [LARGE SCALE GENOMIC DNA]</scope>
    <source>
        <strain evidence="6">DYQJB</strain>
        <tissue evidence="6">Leaf</tissue>
    </source>
</reference>
<feature type="coiled-coil region" evidence="2">
    <location>
        <begin position="277"/>
        <end position="312"/>
    </location>
</feature>
<evidence type="ECO:0000256" key="3">
    <source>
        <dbReference type="SAM" id="MobiDB-lite"/>
    </source>
</evidence>
<feature type="compositionally biased region" description="Polar residues" evidence="3">
    <location>
        <begin position="35"/>
        <end position="45"/>
    </location>
</feature>
<sequence length="340" mass="38293">MLEPLTLSLVALSLHFLLSTTDSTKTPHNTLLMLSDQTQTPSASYDATEEENTDNNEQQIREIHALTPRREPDWETHTHIHSHQPSYVSTENFSMSREFSALVLAGSSIDHSPMSVMHGNEGGVNSNSNNIYNNNSSSSNNNNNLNLRRIGEDDELLMIEETNPLAIVADRNPLEEVSASRHGESSSGGGELTVQRVRKEEVEAKIVAWQTAKVAKINNRFKREDAVIHGWENEQAQKATSWMKKVEVCMLSMSCELNEYPLGFSDCVWWMGIVLHKRKLEDKRAKALEKMQNEVAKAHRKAEERRASAEAKRGTKVARVLEIANLMRAVGRAPTKRSFF</sequence>
<keyword evidence="4" id="KW-0732">Signal</keyword>
<name>A0ABD1LU46_9FABA</name>
<dbReference type="Proteomes" id="UP001603857">
    <property type="component" value="Unassembled WGS sequence"/>
</dbReference>
<protein>
    <recommendedName>
        <fullName evidence="5">Remorin C-terminal domain-containing protein</fullName>
    </recommendedName>
</protein>
<dbReference type="AlphaFoldDB" id="A0ABD1LU46"/>
<dbReference type="PANTHER" id="PTHR31471:SF87">
    <property type="entry name" value="REMORIN 4.2"/>
    <property type="match status" value="1"/>
</dbReference>
<organism evidence="6 7">
    <name type="scientific">Flemingia macrophylla</name>
    <dbReference type="NCBI Taxonomy" id="520843"/>
    <lineage>
        <taxon>Eukaryota</taxon>
        <taxon>Viridiplantae</taxon>
        <taxon>Streptophyta</taxon>
        <taxon>Embryophyta</taxon>
        <taxon>Tracheophyta</taxon>
        <taxon>Spermatophyta</taxon>
        <taxon>Magnoliopsida</taxon>
        <taxon>eudicotyledons</taxon>
        <taxon>Gunneridae</taxon>
        <taxon>Pentapetalae</taxon>
        <taxon>rosids</taxon>
        <taxon>fabids</taxon>
        <taxon>Fabales</taxon>
        <taxon>Fabaceae</taxon>
        <taxon>Papilionoideae</taxon>
        <taxon>50 kb inversion clade</taxon>
        <taxon>NPAAA clade</taxon>
        <taxon>indigoferoid/millettioid clade</taxon>
        <taxon>Phaseoleae</taxon>
        <taxon>Flemingia</taxon>
    </lineage>
</organism>
<dbReference type="PANTHER" id="PTHR31471">
    <property type="entry name" value="OS02G0116800 PROTEIN"/>
    <property type="match status" value="1"/>
</dbReference>
<accession>A0ABD1LU46</accession>
<proteinExistence type="inferred from homology"/>
<evidence type="ECO:0000259" key="5">
    <source>
        <dbReference type="Pfam" id="PF03763"/>
    </source>
</evidence>
<dbReference type="InterPro" id="IPR005516">
    <property type="entry name" value="Remorin_C"/>
</dbReference>
<gene>
    <name evidence="6" type="ORF">Fmac_020450</name>
</gene>
<keyword evidence="2" id="KW-0175">Coiled coil</keyword>